<evidence type="ECO:0000256" key="3">
    <source>
        <dbReference type="SAM" id="SignalP"/>
    </source>
</evidence>
<accession>A0A7W8YQF9</accession>
<dbReference type="GO" id="GO:0017057">
    <property type="term" value="F:6-phosphogluconolactonase activity"/>
    <property type="evidence" value="ECO:0007669"/>
    <property type="project" value="UniProtKB-EC"/>
</dbReference>
<keyword evidence="2" id="KW-0313">Glucose metabolism</keyword>
<dbReference type="GO" id="GO:0005829">
    <property type="term" value="C:cytosol"/>
    <property type="evidence" value="ECO:0007669"/>
    <property type="project" value="TreeGrafter"/>
</dbReference>
<sequence>MRKLFCLLTATVSFFSAKAQQADYHLVIGTYTAPGKSEGIYVYDFNTPDATAKFKYVEKNVINPSFLTVTPDSKFVYAVNEDGDKSMVSAFSFDAVAGKLGFLNKQPSKGADPCYLIADDKNVLIANYSGGTIGVFGRAANGALTPAKQVVKHIGSSINKDRQSSAHVHMVRFTPDHRYVIANDLGKDKVYTYAYDKDSEHNVLVLKDSISIKPGSGPRHITFSSNGRFAYLIQEMIAQVTVFSYADGVFKKIQEVSIVAKDFKGENGGSDIQLTADGKFLYASNRGTANTITTFAVESNGQLTNKGQVSTLGNGPRAFVIDPSGNWLLVGHQYTNNVVIFKRDKVTGALKDSGKRIDIGAPVCFEFVAKKKAALDSKM</sequence>
<organism evidence="4 5">
    <name type="scientific">Pedobacter cryoconitis</name>
    <dbReference type="NCBI Taxonomy" id="188932"/>
    <lineage>
        <taxon>Bacteria</taxon>
        <taxon>Pseudomonadati</taxon>
        <taxon>Bacteroidota</taxon>
        <taxon>Sphingobacteriia</taxon>
        <taxon>Sphingobacteriales</taxon>
        <taxon>Sphingobacteriaceae</taxon>
        <taxon>Pedobacter</taxon>
    </lineage>
</organism>
<keyword evidence="3" id="KW-0732">Signal</keyword>
<feature type="chain" id="PRO_5030697412" evidence="3">
    <location>
        <begin position="22"/>
        <end position="379"/>
    </location>
</feature>
<gene>
    <name evidence="4" type="ORF">HDE69_000961</name>
</gene>
<proteinExistence type="inferred from homology"/>
<evidence type="ECO:0000313" key="5">
    <source>
        <dbReference type="Proteomes" id="UP000537718"/>
    </source>
</evidence>
<evidence type="ECO:0000313" key="4">
    <source>
        <dbReference type="EMBL" id="MBB5619923.1"/>
    </source>
</evidence>
<protein>
    <submittedName>
        <fullName evidence="4">6-phosphogluconolactonase</fullName>
        <ecNumber evidence="4">3.1.1.31</ecNumber>
    </submittedName>
</protein>
<evidence type="ECO:0000256" key="1">
    <source>
        <dbReference type="ARBA" id="ARBA00005564"/>
    </source>
</evidence>
<dbReference type="RefSeq" id="WP_183865986.1">
    <property type="nucleotide sequence ID" value="NZ_JACHCF010000002.1"/>
</dbReference>
<dbReference type="Proteomes" id="UP000537718">
    <property type="component" value="Unassembled WGS sequence"/>
</dbReference>
<evidence type="ECO:0000256" key="2">
    <source>
        <dbReference type="ARBA" id="ARBA00022526"/>
    </source>
</evidence>
<reference evidence="4 5" key="1">
    <citation type="submission" date="2020-08" db="EMBL/GenBank/DDBJ databases">
        <title>Genomic Encyclopedia of Type Strains, Phase IV (KMG-V): Genome sequencing to study the core and pangenomes of soil and plant-associated prokaryotes.</title>
        <authorList>
            <person name="Whitman W."/>
        </authorList>
    </citation>
    <scope>NUCLEOTIDE SEQUENCE [LARGE SCALE GENOMIC DNA]</scope>
    <source>
        <strain evidence="4 5">MP7CTX6</strain>
    </source>
</reference>
<feature type="signal peptide" evidence="3">
    <location>
        <begin position="1"/>
        <end position="21"/>
    </location>
</feature>
<dbReference type="Pfam" id="PF10282">
    <property type="entry name" value="Lactonase"/>
    <property type="match status" value="1"/>
</dbReference>
<name>A0A7W8YQF9_9SPHI</name>
<dbReference type="InterPro" id="IPR011048">
    <property type="entry name" value="Haem_d1_sf"/>
</dbReference>
<dbReference type="PANTHER" id="PTHR30344">
    <property type="entry name" value="6-PHOSPHOGLUCONOLACTONASE-RELATED"/>
    <property type="match status" value="1"/>
</dbReference>
<keyword evidence="4" id="KW-0378">Hydrolase</keyword>
<dbReference type="PANTHER" id="PTHR30344:SF1">
    <property type="entry name" value="6-PHOSPHOGLUCONOLACTONASE"/>
    <property type="match status" value="1"/>
</dbReference>
<comment type="similarity">
    <text evidence="1">Belongs to the cycloisomerase 2 family.</text>
</comment>
<dbReference type="InterPro" id="IPR015943">
    <property type="entry name" value="WD40/YVTN_repeat-like_dom_sf"/>
</dbReference>
<dbReference type="GO" id="GO:0006006">
    <property type="term" value="P:glucose metabolic process"/>
    <property type="evidence" value="ECO:0007669"/>
    <property type="project" value="UniProtKB-KW"/>
</dbReference>
<dbReference type="FunFam" id="2.130.10.10:FF:000306">
    <property type="entry name" value="3-carboxymuconate cyclase"/>
    <property type="match status" value="1"/>
</dbReference>
<keyword evidence="2" id="KW-0119">Carbohydrate metabolism</keyword>
<dbReference type="EMBL" id="JACHCF010000002">
    <property type="protein sequence ID" value="MBB5619923.1"/>
    <property type="molecule type" value="Genomic_DNA"/>
</dbReference>
<dbReference type="AlphaFoldDB" id="A0A7W8YQF9"/>
<dbReference type="Gene3D" id="2.130.10.10">
    <property type="entry name" value="YVTN repeat-like/Quinoprotein amine dehydrogenase"/>
    <property type="match status" value="1"/>
</dbReference>
<comment type="caution">
    <text evidence="4">The sequence shown here is derived from an EMBL/GenBank/DDBJ whole genome shotgun (WGS) entry which is preliminary data.</text>
</comment>
<dbReference type="InterPro" id="IPR019405">
    <property type="entry name" value="Lactonase_7-beta_prop"/>
</dbReference>
<dbReference type="EC" id="3.1.1.31" evidence="4"/>
<dbReference type="SUPFAM" id="SSF51004">
    <property type="entry name" value="C-terminal (heme d1) domain of cytochrome cd1-nitrite reductase"/>
    <property type="match status" value="1"/>
</dbReference>
<dbReference type="InterPro" id="IPR050282">
    <property type="entry name" value="Cycloisomerase_2"/>
</dbReference>